<sequence>MNVRLWLLFPLALATVTVSLAQVPDPSATSRSYLEADGSLQPVWFICDAVNAPTVAVVGQPDGARRTRITVYSKSRPGTHGYNTYTVGPADPGAGQVYYSLRLRAEDASSGDYLHAFNPGMFDPPGAALTPTFTSVRLGGDTLACRWVANTRLMGFTTRRSVLVTETAPGVLTYETFDFGDAATAKQLQPDGVQQTSTPSLRIEGGTRRITPALEIFTFSNAGYTYQVQVARQGQPAQASLTVSYGGRALQTERLTGYTYAERP</sequence>
<reference evidence="2 3" key="1">
    <citation type="submission" date="2020-08" db="EMBL/GenBank/DDBJ databases">
        <title>Genomic Encyclopedia of Type Strains, Phase IV (KMG-IV): sequencing the most valuable type-strain genomes for metagenomic binning, comparative biology and taxonomic classification.</title>
        <authorList>
            <person name="Goeker M."/>
        </authorList>
    </citation>
    <scope>NUCLEOTIDE SEQUENCE [LARGE SCALE GENOMIC DNA]</scope>
    <source>
        <strain evidence="2 3">DSM 21458</strain>
    </source>
</reference>
<keyword evidence="1" id="KW-0732">Signal</keyword>
<dbReference type="RefSeq" id="WP_183983565.1">
    <property type="nucleotide sequence ID" value="NZ_JACHHG010000001.1"/>
</dbReference>
<feature type="signal peptide" evidence="1">
    <location>
        <begin position="1"/>
        <end position="21"/>
    </location>
</feature>
<comment type="caution">
    <text evidence="2">The sequence shown here is derived from an EMBL/GenBank/DDBJ whole genome shotgun (WGS) entry which is preliminary data.</text>
</comment>
<gene>
    <name evidence="2" type="ORF">HNR42_000186</name>
</gene>
<dbReference type="AlphaFoldDB" id="A0A841HVT0"/>
<keyword evidence="3" id="KW-1185">Reference proteome</keyword>
<evidence type="ECO:0000313" key="2">
    <source>
        <dbReference type="EMBL" id="MBB6096774.1"/>
    </source>
</evidence>
<dbReference type="EMBL" id="JACHHG010000001">
    <property type="protein sequence ID" value="MBB6096774.1"/>
    <property type="molecule type" value="Genomic_DNA"/>
</dbReference>
<evidence type="ECO:0000256" key="1">
    <source>
        <dbReference type="SAM" id="SignalP"/>
    </source>
</evidence>
<organism evidence="2 3">
    <name type="scientific">Deinobacterium chartae</name>
    <dbReference type="NCBI Taxonomy" id="521158"/>
    <lineage>
        <taxon>Bacteria</taxon>
        <taxon>Thermotogati</taxon>
        <taxon>Deinococcota</taxon>
        <taxon>Deinococci</taxon>
        <taxon>Deinococcales</taxon>
        <taxon>Deinococcaceae</taxon>
        <taxon>Deinobacterium</taxon>
    </lineage>
</organism>
<accession>A0A841HVT0</accession>
<protein>
    <submittedName>
        <fullName evidence="2">Uncharacterized protein</fullName>
    </submittedName>
</protein>
<feature type="chain" id="PRO_5032665854" evidence="1">
    <location>
        <begin position="22"/>
        <end position="264"/>
    </location>
</feature>
<name>A0A841HVT0_9DEIO</name>
<proteinExistence type="predicted"/>
<dbReference type="Proteomes" id="UP000569951">
    <property type="component" value="Unassembled WGS sequence"/>
</dbReference>
<evidence type="ECO:0000313" key="3">
    <source>
        <dbReference type="Proteomes" id="UP000569951"/>
    </source>
</evidence>